<comment type="similarity">
    <text evidence="1 4">Belongs to the CRISPR-associated protein Cas6/Cse3/CasE family.</text>
</comment>
<dbReference type="OrthoDB" id="92068at2157"/>
<evidence type="ECO:0000259" key="6">
    <source>
        <dbReference type="Pfam" id="PF01881"/>
    </source>
</evidence>
<gene>
    <name evidence="7" type="ORF">A3L09_05945</name>
</gene>
<dbReference type="Gene3D" id="3.30.70.1890">
    <property type="match status" value="1"/>
</dbReference>
<comment type="function">
    <text evidence="4">CRISPR (clustered regularly interspaced short palindromic repeat), is an adaptive immune system that provides protection against mobile genetic elements (viruses, transposable elements and conjugative plasmids). CRISPR clusters contain sequences complementary to antecedent mobile elements and target invading nucleic acids. CRISPR clusters are transcribed and processed into CRISPR RNA (crRNA).</text>
</comment>
<dbReference type="Pfam" id="PF01881">
    <property type="entry name" value="Cas_Cas6_C"/>
    <property type="match status" value="1"/>
</dbReference>
<dbReference type="PANTHER" id="PTHR36984:SF1">
    <property type="entry name" value="CRISPR-ASSOCIATED ENDORIBONUCLEASE CAS6 1"/>
    <property type="match status" value="1"/>
</dbReference>
<dbReference type="CDD" id="cd21140">
    <property type="entry name" value="Cas6_I-like"/>
    <property type="match status" value="1"/>
</dbReference>
<reference evidence="7 8" key="1">
    <citation type="submission" date="2016-03" db="EMBL/GenBank/DDBJ databases">
        <title>Complete genome sequence of Thermococcus profundus strain DT5432.</title>
        <authorList>
            <person name="Oger P.M."/>
        </authorList>
    </citation>
    <scope>NUCLEOTIDE SEQUENCE [LARGE SCALE GENOMIC DNA]</scope>
    <source>
        <strain evidence="7 8">DT 5432</strain>
    </source>
</reference>
<dbReference type="RefSeq" id="WP_088858086.1">
    <property type="nucleotide sequence ID" value="NZ_CP014862.1"/>
</dbReference>
<dbReference type="KEGG" id="tprf:A3L09_05945"/>
<dbReference type="PIRSF" id="PIRSF005054">
    <property type="entry name" value="PF1131"/>
    <property type="match status" value="1"/>
</dbReference>
<dbReference type="GO" id="GO:0051607">
    <property type="term" value="P:defense response to virus"/>
    <property type="evidence" value="ECO:0007669"/>
    <property type="project" value="UniProtKB-KW"/>
</dbReference>
<dbReference type="InterPro" id="IPR010156">
    <property type="entry name" value="CRISPR-assoc_prot_Cas6"/>
</dbReference>
<proteinExistence type="inferred from homology"/>
<dbReference type="Proteomes" id="UP000250179">
    <property type="component" value="Chromosome"/>
</dbReference>
<keyword evidence="2" id="KW-0694">RNA-binding</keyword>
<feature type="site" description="Transition state stabilizer" evidence="5">
    <location>
        <position position="50"/>
    </location>
</feature>
<evidence type="ECO:0000256" key="5">
    <source>
        <dbReference type="PIRSR" id="PIRSR005054-1"/>
    </source>
</evidence>
<sequence length="257" mass="29989">MRIKLLLRFKPPFLIPYNYPRYLYSFLLHAIELADREVAGRIHNNKRDVKFVTSKFRPVGNAKSVSEGIIVESGTVELYVGSAEITILRTLIEGLGYGPNELHVKGQKLQSYTAELEETPKRLSGKRFKTLSPVSVYHNNPPNGFRQWDLSPVGQPNSPFEDEPELWKELLFENLKSKYMMVYGEPYERDFRIKVLTKRPKSKKFFMKRDKKTGKPIYARAWEFDFRMWGEEEFLRVAYDLGIGMRNPHGFGMVEVV</sequence>
<name>A0A2Z2M8M2_THEPR</name>
<dbReference type="Pfam" id="PF21350">
    <property type="entry name" value="Cas6_I-A"/>
    <property type="match status" value="1"/>
</dbReference>
<keyword evidence="8" id="KW-1185">Reference proteome</keyword>
<dbReference type="Gene3D" id="3.30.70.1900">
    <property type="match status" value="1"/>
</dbReference>
<dbReference type="InterPro" id="IPR045747">
    <property type="entry name" value="CRISPR-assoc_prot_Cas6_N_sf"/>
</dbReference>
<evidence type="ECO:0000256" key="3">
    <source>
        <dbReference type="ARBA" id="ARBA00023118"/>
    </source>
</evidence>
<keyword evidence="3" id="KW-0051">Antiviral defense</keyword>
<dbReference type="EMBL" id="CP014862">
    <property type="protein sequence ID" value="ASJ02830.1"/>
    <property type="molecule type" value="Genomic_DNA"/>
</dbReference>
<dbReference type="GO" id="GO:0003723">
    <property type="term" value="F:RNA binding"/>
    <property type="evidence" value="ECO:0007669"/>
    <property type="project" value="UniProtKB-KW"/>
</dbReference>
<dbReference type="InterPro" id="IPR049435">
    <property type="entry name" value="Cas_Cas6_C"/>
</dbReference>
<evidence type="ECO:0000256" key="2">
    <source>
        <dbReference type="ARBA" id="ARBA00022884"/>
    </source>
</evidence>
<dbReference type="PANTHER" id="PTHR36984">
    <property type="entry name" value="CRISPR-ASSOCIATED ENDORIBONUCLEASE CAS6 1"/>
    <property type="match status" value="1"/>
</dbReference>
<dbReference type="NCBIfam" id="TIGR01877">
    <property type="entry name" value="cas_cas6"/>
    <property type="match status" value="1"/>
</dbReference>
<accession>A0A2Z2M8M2</accession>
<dbReference type="AlphaFoldDB" id="A0A2Z2M8M2"/>
<dbReference type="GO" id="GO:0016788">
    <property type="term" value="F:hydrolase activity, acting on ester bonds"/>
    <property type="evidence" value="ECO:0007669"/>
    <property type="project" value="InterPro"/>
</dbReference>
<feature type="domain" description="CRISPR associated protein Cas6 C-terminal" evidence="6">
    <location>
        <begin position="124"/>
        <end position="256"/>
    </location>
</feature>
<organism evidence="7 8">
    <name type="scientific">Thermococcus profundus</name>
    <dbReference type="NCBI Taxonomy" id="49899"/>
    <lineage>
        <taxon>Archaea</taxon>
        <taxon>Methanobacteriati</taxon>
        <taxon>Methanobacteriota</taxon>
        <taxon>Thermococci</taxon>
        <taxon>Thermococcales</taxon>
        <taxon>Thermococcaceae</taxon>
        <taxon>Thermococcus</taxon>
    </lineage>
</organism>
<dbReference type="GeneID" id="33319938"/>
<evidence type="ECO:0000256" key="1">
    <source>
        <dbReference type="ARBA" id="ARBA00005937"/>
    </source>
</evidence>
<evidence type="ECO:0000313" key="8">
    <source>
        <dbReference type="Proteomes" id="UP000250179"/>
    </source>
</evidence>
<evidence type="ECO:0000256" key="4">
    <source>
        <dbReference type="PIRNR" id="PIRNR005054"/>
    </source>
</evidence>
<protein>
    <recommendedName>
        <fullName evidence="4">CRISPR-associated endoribonuclease</fullName>
    </recommendedName>
</protein>
<evidence type="ECO:0000313" key="7">
    <source>
        <dbReference type="EMBL" id="ASJ02830.1"/>
    </source>
</evidence>